<keyword evidence="2 5" id="KW-0808">Transferase</keyword>
<evidence type="ECO:0000256" key="5">
    <source>
        <dbReference type="HAMAP-Rule" id="MF_01883"/>
    </source>
</evidence>
<dbReference type="EC" id="2.4.2.52" evidence="5"/>
<organism evidence="6 7">
    <name type="scientific">Natronocella acetinitrilica</name>
    <dbReference type="NCBI Taxonomy" id="414046"/>
    <lineage>
        <taxon>Bacteria</taxon>
        <taxon>Pseudomonadati</taxon>
        <taxon>Pseudomonadota</taxon>
        <taxon>Gammaproteobacteria</taxon>
        <taxon>Chromatiales</taxon>
        <taxon>Ectothiorhodospiraceae</taxon>
        <taxon>Natronocella</taxon>
    </lineage>
</organism>
<dbReference type="PANTHER" id="PTHR30201:SF2">
    <property type="entry name" value="2-(5''-TRIPHOSPHORIBOSYL)-3'-DEPHOSPHOCOENZYME-A SYNTHASE"/>
    <property type="match status" value="1"/>
</dbReference>
<dbReference type="Proteomes" id="UP001205843">
    <property type="component" value="Unassembled WGS sequence"/>
</dbReference>
<comment type="catalytic activity">
    <reaction evidence="1 5">
        <text>3'-dephospho-CoA + ATP = 2'-(5''-triphospho-alpha-D-ribosyl)-3'-dephospho-CoA + adenine</text>
        <dbReference type="Rhea" id="RHEA:15117"/>
        <dbReference type="ChEBI" id="CHEBI:16708"/>
        <dbReference type="ChEBI" id="CHEBI:30616"/>
        <dbReference type="ChEBI" id="CHEBI:57328"/>
        <dbReference type="ChEBI" id="CHEBI:61378"/>
        <dbReference type="EC" id="2.4.2.52"/>
    </reaction>
</comment>
<dbReference type="Pfam" id="PF01874">
    <property type="entry name" value="CitG"/>
    <property type="match status" value="1"/>
</dbReference>
<gene>
    <name evidence="5" type="primary">mdcB</name>
    <name evidence="6" type="ORF">J2T57_000507</name>
</gene>
<keyword evidence="4 5" id="KW-0067">ATP-binding</keyword>
<sequence length="286" mass="30397">MNAPALVTSPATERFRVIDRCAINALLDELACYPKPGLVSFVDSGSHDDMSAATFLRSIEALRGYFAQMAAAGADDASFRELNVIGRTAEARMFDATGGRNTHRGAVFSLGLLAGAAGRRTRTQKGAGSGVCEVVGRRWGEEILAVARTAKDTSHGDLVRRRYGANGARDQAAAGFPTVREHALPAYRQVREQASNPSAAAVHALFAIMAALEDNNLLYRAGPEGLDYARTAASGFLSRGGMIQKDGHAQADAIHRRFVAYNLSPGGAADLLAATLFVVAWEQEAF</sequence>
<keyword evidence="6" id="KW-0328">Glycosyltransferase</keyword>
<protein>
    <recommendedName>
        <fullName evidence="5">Probable 2-(5''-triphosphoribosyl)-3'-dephosphocoenzyme-A synthase</fullName>
        <shortName evidence="5">2-(5''-triphosphoribosyl)-3'-dephospho-CoA synthase</shortName>
        <ecNumber evidence="5">2.4.2.52</ecNumber>
    </recommendedName>
</protein>
<dbReference type="PANTHER" id="PTHR30201">
    <property type="entry name" value="TRIPHOSPHORIBOSYL-DEPHOSPHO-COA SYNTHASE"/>
    <property type="match status" value="1"/>
</dbReference>
<dbReference type="EMBL" id="JALJXV010000001">
    <property type="protein sequence ID" value="MCP1673415.1"/>
    <property type="molecule type" value="Genomic_DNA"/>
</dbReference>
<evidence type="ECO:0000256" key="2">
    <source>
        <dbReference type="ARBA" id="ARBA00022679"/>
    </source>
</evidence>
<evidence type="ECO:0000256" key="3">
    <source>
        <dbReference type="ARBA" id="ARBA00022741"/>
    </source>
</evidence>
<dbReference type="GO" id="GO:0016757">
    <property type="term" value="F:glycosyltransferase activity"/>
    <property type="evidence" value="ECO:0007669"/>
    <property type="project" value="UniProtKB-KW"/>
</dbReference>
<comment type="caution">
    <text evidence="6">The sequence shown here is derived from an EMBL/GenBank/DDBJ whole genome shotgun (WGS) entry which is preliminary data.</text>
</comment>
<dbReference type="NCBIfam" id="TIGR03132">
    <property type="entry name" value="malonate_mdcB"/>
    <property type="match status" value="1"/>
</dbReference>
<dbReference type="GO" id="GO:0046917">
    <property type="term" value="F:triphosphoribosyl-dephospho-CoA synthase activity"/>
    <property type="evidence" value="ECO:0007669"/>
    <property type="project" value="UniProtKB-UniRule"/>
</dbReference>
<comment type="function">
    <text evidence="5">Involved in the formation of 2-(5''-phosphoribosyl)-3'-dephosphocoenzyme-A, the prosthetic group of the acyl-carrier protein of the malonate decarboxylase.</text>
</comment>
<evidence type="ECO:0000313" key="7">
    <source>
        <dbReference type="Proteomes" id="UP001205843"/>
    </source>
</evidence>
<dbReference type="Gene3D" id="1.10.4200.10">
    <property type="entry name" value="Triphosphoribosyl-dephospho-CoA protein"/>
    <property type="match status" value="1"/>
</dbReference>
<dbReference type="InterPro" id="IPR017555">
    <property type="entry name" value="TriPribosyl-deP-CoA_syn"/>
</dbReference>
<dbReference type="GO" id="GO:0051191">
    <property type="term" value="P:prosthetic group biosynthetic process"/>
    <property type="evidence" value="ECO:0007669"/>
    <property type="project" value="TreeGrafter"/>
</dbReference>
<comment type="similarity">
    <text evidence="5">Belongs to the CitG/MdcB family.</text>
</comment>
<keyword evidence="3 5" id="KW-0547">Nucleotide-binding</keyword>
<evidence type="ECO:0000313" key="6">
    <source>
        <dbReference type="EMBL" id="MCP1673415.1"/>
    </source>
</evidence>
<name>A0AAE3K9Y7_9GAMM</name>
<evidence type="ECO:0000256" key="1">
    <source>
        <dbReference type="ARBA" id="ARBA00001210"/>
    </source>
</evidence>
<dbReference type="HAMAP" id="MF_01883">
    <property type="entry name" value="MdcB"/>
    <property type="match status" value="1"/>
</dbReference>
<dbReference type="RefSeq" id="WP_253473735.1">
    <property type="nucleotide sequence ID" value="NZ_JALJXV010000001.1"/>
</dbReference>
<dbReference type="InterPro" id="IPR002736">
    <property type="entry name" value="CitG"/>
</dbReference>
<dbReference type="GO" id="GO:0005524">
    <property type="term" value="F:ATP binding"/>
    <property type="evidence" value="ECO:0007669"/>
    <property type="project" value="UniProtKB-KW"/>
</dbReference>
<dbReference type="AlphaFoldDB" id="A0AAE3K9Y7"/>
<reference evidence="6" key="1">
    <citation type="submission" date="2022-03" db="EMBL/GenBank/DDBJ databases">
        <title>Genomic Encyclopedia of Type Strains, Phase III (KMG-III): the genomes of soil and plant-associated and newly described type strains.</title>
        <authorList>
            <person name="Whitman W."/>
        </authorList>
    </citation>
    <scope>NUCLEOTIDE SEQUENCE</scope>
    <source>
        <strain evidence="6">ANL 6-2</strain>
    </source>
</reference>
<proteinExistence type="inferred from homology"/>
<keyword evidence="7" id="KW-1185">Reference proteome</keyword>
<accession>A0AAE3K9Y7</accession>
<evidence type="ECO:0000256" key="4">
    <source>
        <dbReference type="ARBA" id="ARBA00022840"/>
    </source>
</evidence>